<protein>
    <recommendedName>
        <fullName evidence="4">Methylated-DNA--protein-cysteine methyltransferase</fullName>
        <ecNumber evidence="3">2.1.1.63</ecNumber>
    </recommendedName>
    <alternativeName>
        <fullName evidence="9">6-O-methylguanine-DNA methyltransferase</fullName>
    </alternativeName>
    <alternativeName>
        <fullName evidence="11">DNA repair MTase</fullName>
    </alternativeName>
    <alternativeName>
        <fullName evidence="10">O-6-methylguanine-DNA-alkyltransferase</fullName>
    </alternativeName>
</protein>
<evidence type="ECO:0000313" key="15">
    <source>
        <dbReference type="Proteomes" id="UP000019375"/>
    </source>
</evidence>
<dbReference type="InterPro" id="IPR014048">
    <property type="entry name" value="MethylDNA_cys_MeTrfase_DNA-bd"/>
</dbReference>
<sequence>MEELLKYIFVEDQLTIALLIVKAKTNFLVYASLGPHKQALLDIAHKDFAKLSRKTKTQYLLQFGNPTKDRSLGGIQQKFLAMLEGRYQVELTHEYLFGTTFEHKVWNELVKVQSGRMITYGAIAKNIGSPKAYRAVGSAVGKNKLAVVIPCHRCRPSNGSIGNFRWGSELKRKLSARETLSQRSIYYT</sequence>
<keyword evidence="5" id="KW-0489">Methyltransferase</keyword>
<evidence type="ECO:0000259" key="13">
    <source>
        <dbReference type="Pfam" id="PF01035"/>
    </source>
</evidence>
<accession>A0A8J2T460</accession>
<evidence type="ECO:0000313" key="14">
    <source>
        <dbReference type="EMBL" id="CDF87790.1"/>
    </source>
</evidence>
<evidence type="ECO:0000256" key="1">
    <source>
        <dbReference type="ARBA" id="ARBA00001286"/>
    </source>
</evidence>
<dbReference type="CDD" id="cd06445">
    <property type="entry name" value="ATase"/>
    <property type="match status" value="1"/>
</dbReference>
<dbReference type="GO" id="GO:0032259">
    <property type="term" value="P:methylation"/>
    <property type="evidence" value="ECO:0007669"/>
    <property type="project" value="UniProtKB-KW"/>
</dbReference>
<feature type="domain" description="Methylated-DNA-[protein]-cysteine S-methyltransferase DNA binding" evidence="13">
    <location>
        <begin position="101"/>
        <end position="178"/>
    </location>
</feature>
<organism evidence="14 15">
    <name type="scientific">Zygosaccharomyces bailii (strain CLIB 213 / ATCC 58445 / CBS 680 / BCRC 21525 / NBRC 1098 / NCYC 1416 / NRRL Y-2227)</name>
    <dbReference type="NCBI Taxonomy" id="1333698"/>
    <lineage>
        <taxon>Eukaryota</taxon>
        <taxon>Fungi</taxon>
        <taxon>Dikarya</taxon>
        <taxon>Ascomycota</taxon>
        <taxon>Saccharomycotina</taxon>
        <taxon>Saccharomycetes</taxon>
        <taxon>Saccharomycetales</taxon>
        <taxon>Saccharomycetaceae</taxon>
        <taxon>Zygosaccharomyces</taxon>
    </lineage>
</organism>
<evidence type="ECO:0000256" key="2">
    <source>
        <dbReference type="ARBA" id="ARBA00008711"/>
    </source>
</evidence>
<evidence type="ECO:0000256" key="6">
    <source>
        <dbReference type="ARBA" id="ARBA00022679"/>
    </source>
</evidence>
<dbReference type="PANTHER" id="PTHR10815">
    <property type="entry name" value="METHYLATED-DNA--PROTEIN-CYSTEINE METHYLTRANSFERASE"/>
    <property type="match status" value="1"/>
</dbReference>
<dbReference type="Pfam" id="PF01035">
    <property type="entry name" value="DNA_binding_1"/>
    <property type="match status" value="1"/>
</dbReference>
<comment type="similarity">
    <text evidence="2">Belongs to the MGMT family.</text>
</comment>
<evidence type="ECO:0000256" key="11">
    <source>
        <dbReference type="ARBA" id="ARBA00033095"/>
    </source>
</evidence>
<dbReference type="AlphaFoldDB" id="A0A8J2T460"/>
<evidence type="ECO:0000256" key="12">
    <source>
        <dbReference type="ARBA" id="ARBA00049348"/>
    </source>
</evidence>
<name>A0A8J2T460_ZYGB2</name>
<comment type="catalytic activity">
    <reaction evidence="1">
        <text>a 4-O-methyl-thymidine in DNA + L-cysteinyl-[protein] = a thymidine in DNA + S-methyl-L-cysteinyl-[protein]</text>
        <dbReference type="Rhea" id="RHEA:53428"/>
        <dbReference type="Rhea" id="RHEA-COMP:10131"/>
        <dbReference type="Rhea" id="RHEA-COMP:10132"/>
        <dbReference type="Rhea" id="RHEA-COMP:13555"/>
        <dbReference type="Rhea" id="RHEA-COMP:13556"/>
        <dbReference type="ChEBI" id="CHEBI:29950"/>
        <dbReference type="ChEBI" id="CHEBI:82612"/>
        <dbReference type="ChEBI" id="CHEBI:137386"/>
        <dbReference type="ChEBI" id="CHEBI:137387"/>
        <dbReference type="EC" id="2.1.1.63"/>
    </reaction>
</comment>
<dbReference type="EMBL" id="HG316454">
    <property type="protein sequence ID" value="CDF87790.1"/>
    <property type="molecule type" value="Genomic_DNA"/>
</dbReference>
<dbReference type="OrthoDB" id="1907495at2759"/>
<dbReference type="EC" id="2.1.1.63" evidence="3"/>
<proteinExistence type="inferred from homology"/>
<keyword evidence="7" id="KW-0227">DNA damage</keyword>
<keyword evidence="8" id="KW-0234">DNA repair</keyword>
<evidence type="ECO:0000256" key="8">
    <source>
        <dbReference type="ARBA" id="ARBA00023204"/>
    </source>
</evidence>
<gene>
    <name evidence="14" type="ORF">BN860_14554g</name>
</gene>
<dbReference type="GO" id="GO:0006281">
    <property type="term" value="P:DNA repair"/>
    <property type="evidence" value="ECO:0007669"/>
    <property type="project" value="UniProtKB-KW"/>
</dbReference>
<evidence type="ECO:0000256" key="7">
    <source>
        <dbReference type="ARBA" id="ARBA00022763"/>
    </source>
</evidence>
<dbReference type="Proteomes" id="UP000019375">
    <property type="component" value="Unassembled WGS sequence"/>
</dbReference>
<keyword evidence="15" id="KW-1185">Reference proteome</keyword>
<dbReference type="NCBIfam" id="TIGR00589">
    <property type="entry name" value="ogt"/>
    <property type="match status" value="1"/>
</dbReference>
<evidence type="ECO:0000256" key="4">
    <source>
        <dbReference type="ARBA" id="ARBA00015377"/>
    </source>
</evidence>
<evidence type="ECO:0000256" key="10">
    <source>
        <dbReference type="ARBA" id="ARBA00031621"/>
    </source>
</evidence>
<dbReference type="PANTHER" id="PTHR10815:SF13">
    <property type="entry name" value="METHYLATED-DNA--PROTEIN-CYSTEINE METHYLTRANSFERASE"/>
    <property type="match status" value="1"/>
</dbReference>
<dbReference type="FunFam" id="1.10.10.10:FF:000214">
    <property type="entry name" value="Methylated-DNA--protein-cysteine methyltransferase"/>
    <property type="match status" value="1"/>
</dbReference>
<comment type="catalytic activity">
    <reaction evidence="12">
        <text>a 6-O-methyl-2'-deoxyguanosine in DNA + L-cysteinyl-[protein] = S-methyl-L-cysteinyl-[protein] + a 2'-deoxyguanosine in DNA</text>
        <dbReference type="Rhea" id="RHEA:24000"/>
        <dbReference type="Rhea" id="RHEA-COMP:10131"/>
        <dbReference type="Rhea" id="RHEA-COMP:10132"/>
        <dbReference type="Rhea" id="RHEA-COMP:11367"/>
        <dbReference type="Rhea" id="RHEA-COMP:11368"/>
        <dbReference type="ChEBI" id="CHEBI:29950"/>
        <dbReference type="ChEBI" id="CHEBI:82612"/>
        <dbReference type="ChEBI" id="CHEBI:85445"/>
        <dbReference type="ChEBI" id="CHEBI:85448"/>
        <dbReference type="EC" id="2.1.1.63"/>
    </reaction>
</comment>
<dbReference type="GO" id="GO:0003908">
    <property type="term" value="F:methylated-DNA-[protein]-cysteine S-methyltransferase activity"/>
    <property type="evidence" value="ECO:0007669"/>
    <property type="project" value="UniProtKB-EC"/>
</dbReference>
<evidence type="ECO:0000256" key="9">
    <source>
        <dbReference type="ARBA" id="ARBA00030795"/>
    </source>
</evidence>
<keyword evidence="6" id="KW-0808">Transferase</keyword>
<evidence type="ECO:0000256" key="5">
    <source>
        <dbReference type="ARBA" id="ARBA00022603"/>
    </source>
</evidence>
<dbReference type="Gene3D" id="1.10.10.10">
    <property type="entry name" value="Winged helix-like DNA-binding domain superfamily/Winged helix DNA-binding domain"/>
    <property type="match status" value="1"/>
</dbReference>
<dbReference type="InterPro" id="IPR036217">
    <property type="entry name" value="MethylDNA_cys_MeTrfase_DNAb"/>
</dbReference>
<evidence type="ECO:0000256" key="3">
    <source>
        <dbReference type="ARBA" id="ARBA00011918"/>
    </source>
</evidence>
<dbReference type="InterPro" id="IPR036388">
    <property type="entry name" value="WH-like_DNA-bd_sf"/>
</dbReference>
<dbReference type="SUPFAM" id="SSF46767">
    <property type="entry name" value="Methylated DNA-protein cysteine methyltransferase, C-terminal domain"/>
    <property type="match status" value="1"/>
</dbReference>
<reference evidence="15" key="1">
    <citation type="journal article" date="2013" name="Genome Announc.">
        <title>Genome sequence of the food spoilage yeast Zygosaccharomyces bailii CLIB 213(T).</title>
        <authorList>
            <person name="Galeote V."/>
            <person name="Bigey F."/>
            <person name="Devillers H."/>
            <person name="Neuveglise C."/>
            <person name="Dequin S."/>
        </authorList>
    </citation>
    <scope>NUCLEOTIDE SEQUENCE [LARGE SCALE GENOMIC DNA]</scope>
    <source>
        <strain evidence="15">CLIB 213 / ATCC 58445 / CBS 680 / CCRC 21525 / NBRC 1098 / NCYC 1416 / NRRL Y-2227</strain>
    </source>
</reference>